<protein>
    <submittedName>
        <fullName evidence="2">Uncharacterized protein</fullName>
    </submittedName>
</protein>
<proteinExistence type="predicted"/>
<feature type="region of interest" description="Disordered" evidence="1">
    <location>
        <begin position="215"/>
        <end position="398"/>
    </location>
</feature>
<name>A0AAE0P2D4_SORBR</name>
<feature type="compositionally biased region" description="Basic and acidic residues" evidence="1">
    <location>
        <begin position="566"/>
        <end position="576"/>
    </location>
</feature>
<feature type="compositionally biased region" description="Low complexity" evidence="1">
    <location>
        <begin position="158"/>
        <end position="172"/>
    </location>
</feature>
<feature type="region of interest" description="Disordered" evidence="1">
    <location>
        <begin position="929"/>
        <end position="990"/>
    </location>
</feature>
<sequence length="990" mass="106722">MAALPENWEMDYDGAISRWIYRFKPTGLIQYTFPKPGDEFPEFVGDFGGPMPPEDRFLSQKLKKGGAGSETVPSSPPFNIRTAASSANFSGPSYKDPPPWCQPDEFMYMSPGAYNDTGPEQDEDEAGLPATDPKTPESKATKPSTRPFVSPLPSTEATPLVVNTRPTVVTPPEQHTPARIKSAPAASDTILSPGVPMLDGRPVNQVFPIGFVAELYGDSTGRPPQKNPTASELPGHEAPIRKLQMENSGQDGPVELSSESASVKANSGSKAQSDQKPESSPFILGANFASPPSSKPRPSHNHRHSIQGPVPSQVEVPAASPSKEGTGQVVSDDPSDKAEPVIDNGNNLQPNGLPDRFGAQRVPSILQPARGRPKPVKSASDGQQASTKTRLVRKPLYDLPELDQQTVKPLHGHQSMILLKNPDEMEAPPAFTRTNTLPADLPSLPFMGNGFSAKTGMSSPVPRTQDPQPPPSPTRPSEEEEPQMGSRFASTSRPHRGSLSDYANPVLPEIGQPLQPLNISRKPSLTDVQGVDGATLAVQDDVEQRASRLAEELSQAITEFSFYPGREPRRDTEQLARDSLVPGDGSHDASQFGDPGSAPPRPDKIPLDNPRSVYNPYRPPLGESPAFFRRKPVAGFQGPHEMSTPSNMGVEQQGDPVPPLDHFPQQEASGHHALAPSYGQQTSPQRVEALLQPDMGSYPQDFSVEQQFVSPQSQARASTWPKQEPTPISQVQNDDLASKPLPPAPQGMARSRGLQSESWAPAVKEKRGLLSKFRRTGNTASSSNKLQKSIGNGLPSQPPVTYPPQQIPPQYTQVQGPAQGPSSHPDQTQAHGFQWPANTLDAWSAYGHDPRAFTPTIQLGGPQHEPQYVYQSYDATTPQQPFQYFQHQQQVDNRRESQVSNLTSNSSPSPDLSNADAVSIADSSRVSIISSHHTRPGSDGAASLASVSTVGRNSEITPPRPNSNRLNNGPGPSRWGSVSGYDGSGWGDVE</sequence>
<feature type="compositionally biased region" description="Polar residues" evidence="1">
    <location>
        <begin position="380"/>
        <end position="389"/>
    </location>
</feature>
<dbReference type="EMBL" id="JAUTDP010000012">
    <property type="protein sequence ID" value="KAK3392037.1"/>
    <property type="molecule type" value="Genomic_DNA"/>
</dbReference>
<evidence type="ECO:0000313" key="2">
    <source>
        <dbReference type="EMBL" id="KAK3392037.1"/>
    </source>
</evidence>
<comment type="caution">
    <text evidence="2">The sequence shown here is derived from an EMBL/GenBank/DDBJ whole genome shotgun (WGS) entry which is preliminary data.</text>
</comment>
<feature type="compositionally biased region" description="Polar residues" evidence="1">
    <location>
        <begin position="515"/>
        <end position="525"/>
    </location>
</feature>
<feature type="region of interest" description="Disordered" evidence="1">
    <location>
        <begin position="845"/>
        <end position="864"/>
    </location>
</feature>
<dbReference type="Proteomes" id="UP001281003">
    <property type="component" value="Unassembled WGS sequence"/>
</dbReference>
<feature type="compositionally biased region" description="Polar residues" evidence="1">
    <location>
        <begin position="945"/>
        <end position="967"/>
    </location>
</feature>
<feature type="region of interest" description="Disordered" evidence="1">
    <location>
        <begin position="560"/>
        <end position="836"/>
    </location>
</feature>
<reference evidence="2" key="1">
    <citation type="journal article" date="2023" name="Mol. Phylogenet. Evol.">
        <title>Genome-scale phylogeny and comparative genomics of the fungal order Sordariales.</title>
        <authorList>
            <person name="Hensen N."/>
            <person name="Bonometti L."/>
            <person name="Westerberg I."/>
            <person name="Brannstrom I.O."/>
            <person name="Guillou S."/>
            <person name="Cros-Aarteil S."/>
            <person name="Calhoun S."/>
            <person name="Haridas S."/>
            <person name="Kuo A."/>
            <person name="Mondo S."/>
            <person name="Pangilinan J."/>
            <person name="Riley R."/>
            <person name="LaButti K."/>
            <person name="Andreopoulos B."/>
            <person name="Lipzen A."/>
            <person name="Chen C."/>
            <person name="Yan M."/>
            <person name="Daum C."/>
            <person name="Ng V."/>
            <person name="Clum A."/>
            <person name="Steindorff A."/>
            <person name="Ohm R.A."/>
            <person name="Martin F."/>
            <person name="Silar P."/>
            <person name="Natvig D.O."/>
            <person name="Lalanne C."/>
            <person name="Gautier V."/>
            <person name="Ament-Velasquez S.L."/>
            <person name="Kruys A."/>
            <person name="Hutchinson M.I."/>
            <person name="Powell A.J."/>
            <person name="Barry K."/>
            <person name="Miller A.N."/>
            <person name="Grigoriev I.V."/>
            <person name="Debuchy R."/>
            <person name="Gladieux P."/>
            <person name="Hiltunen Thoren M."/>
            <person name="Johannesson H."/>
        </authorList>
    </citation>
    <scope>NUCLEOTIDE SEQUENCE</scope>
    <source>
        <strain evidence="2">FGSC 1904</strain>
    </source>
</reference>
<feature type="compositionally biased region" description="Polar residues" evidence="1">
    <location>
        <begin position="82"/>
        <end position="91"/>
    </location>
</feature>
<feature type="region of interest" description="Disordered" evidence="1">
    <location>
        <begin position="891"/>
        <end position="915"/>
    </location>
</feature>
<feature type="compositionally biased region" description="Polar residues" evidence="1">
    <location>
        <begin position="776"/>
        <end position="790"/>
    </location>
</feature>
<feature type="compositionally biased region" description="Polar residues" evidence="1">
    <location>
        <begin position="898"/>
        <end position="912"/>
    </location>
</feature>
<dbReference type="AlphaFoldDB" id="A0AAE0P2D4"/>
<keyword evidence="3" id="KW-1185">Reference proteome</keyword>
<evidence type="ECO:0000313" key="3">
    <source>
        <dbReference type="Proteomes" id="UP001281003"/>
    </source>
</evidence>
<organism evidence="2 3">
    <name type="scientific">Sordaria brevicollis</name>
    <dbReference type="NCBI Taxonomy" id="83679"/>
    <lineage>
        <taxon>Eukaryota</taxon>
        <taxon>Fungi</taxon>
        <taxon>Dikarya</taxon>
        <taxon>Ascomycota</taxon>
        <taxon>Pezizomycotina</taxon>
        <taxon>Sordariomycetes</taxon>
        <taxon>Sordariomycetidae</taxon>
        <taxon>Sordariales</taxon>
        <taxon>Sordariaceae</taxon>
        <taxon>Sordaria</taxon>
    </lineage>
</organism>
<evidence type="ECO:0000256" key="1">
    <source>
        <dbReference type="SAM" id="MobiDB-lite"/>
    </source>
</evidence>
<feature type="compositionally biased region" description="Polar residues" evidence="1">
    <location>
        <begin position="820"/>
        <end position="831"/>
    </location>
</feature>
<feature type="compositionally biased region" description="Pro residues" evidence="1">
    <location>
        <begin position="796"/>
        <end position="807"/>
    </location>
</feature>
<feature type="compositionally biased region" description="Basic and acidic residues" evidence="1">
    <location>
        <begin position="234"/>
        <end position="244"/>
    </location>
</feature>
<accession>A0AAE0P2D4</accession>
<feature type="compositionally biased region" description="Polar residues" evidence="1">
    <location>
        <begin position="703"/>
        <end position="735"/>
    </location>
</feature>
<gene>
    <name evidence="2" type="ORF">B0T20DRAFT_72221</name>
</gene>
<reference evidence="2" key="2">
    <citation type="submission" date="2023-07" db="EMBL/GenBank/DDBJ databases">
        <authorList>
            <consortium name="Lawrence Berkeley National Laboratory"/>
            <person name="Haridas S."/>
            <person name="Hensen N."/>
            <person name="Bonometti L."/>
            <person name="Westerberg I."/>
            <person name="Brannstrom I.O."/>
            <person name="Guillou S."/>
            <person name="Cros-Aarteil S."/>
            <person name="Calhoun S."/>
            <person name="Kuo A."/>
            <person name="Mondo S."/>
            <person name="Pangilinan J."/>
            <person name="Riley R."/>
            <person name="LaButti K."/>
            <person name="Andreopoulos B."/>
            <person name="Lipzen A."/>
            <person name="Chen C."/>
            <person name="Yanf M."/>
            <person name="Daum C."/>
            <person name="Ng V."/>
            <person name="Clum A."/>
            <person name="Steindorff A."/>
            <person name="Ohm R."/>
            <person name="Martin F."/>
            <person name="Silar P."/>
            <person name="Natvig D."/>
            <person name="Lalanne C."/>
            <person name="Gautier V."/>
            <person name="Ament-velasquez S.L."/>
            <person name="Kruys A."/>
            <person name="Hutchinson M.I."/>
            <person name="Powell A.J."/>
            <person name="Barry K."/>
            <person name="Miller A.N."/>
            <person name="Grigoriev I.V."/>
            <person name="Debuchy R."/>
            <person name="Gladieux P."/>
            <person name="Thoren M.H."/>
            <person name="Johannesson H."/>
        </authorList>
    </citation>
    <scope>NUCLEOTIDE SEQUENCE</scope>
    <source>
        <strain evidence="2">FGSC 1904</strain>
    </source>
</reference>
<feature type="region of interest" description="Disordered" evidence="1">
    <location>
        <begin position="426"/>
        <end position="525"/>
    </location>
</feature>
<feature type="compositionally biased region" description="Polar residues" evidence="1">
    <location>
        <begin position="257"/>
        <end position="274"/>
    </location>
</feature>
<feature type="region of interest" description="Disordered" evidence="1">
    <location>
        <begin position="45"/>
        <end position="187"/>
    </location>
</feature>